<dbReference type="InterPro" id="IPR022742">
    <property type="entry name" value="Hydrolase_4"/>
</dbReference>
<dbReference type="GO" id="GO:0016020">
    <property type="term" value="C:membrane"/>
    <property type="evidence" value="ECO:0007669"/>
    <property type="project" value="TreeGrafter"/>
</dbReference>
<dbReference type="OrthoDB" id="10249433at2759"/>
<dbReference type="Proteomes" id="UP000053424">
    <property type="component" value="Unassembled WGS sequence"/>
</dbReference>
<protein>
    <recommendedName>
        <fullName evidence="1">Serine aminopeptidase S33 domain-containing protein</fullName>
    </recommendedName>
</protein>
<dbReference type="PANTHER" id="PTHR12277">
    <property type="entry name" value="ALPHA/BETA HYDROLASE DOMAIN-CONTAINING PROTEIN"/>
    <property type="match status" value="1"/>
</dbReference>
<name>A0A0C3CAZ9_HEBCY</name>
<gene>
    <name evidence="2" type="ORF">M413DRAFT_446152</name>
</gene>
<dbReference type="AlphaFoldDB" id="A0A0C3CAZ9"/>
<dbReference type="HOGENOM" id="CLU_029375_2_0_1"/>
<reference evidence="2 3" key="1">
    <citation type="submission" date="2014-04" db="EMBL/GenBank/DDBJ databases">
        <authorList>
            <consortium name="DOE Joint Genome Institute"/>
            <person name="Kuo A."/>
            <person name="Gay G."/>
            <person name="Dore J."/>
            <person name="Kohler A."/>
            <person name="Nagy L.G."/>
            <person name="Floudas D."/>
            <person name="Copeland A."/>
            <person name="Barry K.W."/>
            <person name="Cichocki N."/>
            <person name="Veneault-Fourrey C."/>
            <person name="LaButti K."/>
            <person name="Lindquist E.A."/>
            <person name="Lipzen A."/>
            <person name="Lundell T."/>
            <person name="Morin E."/>
            <person name="Murat C."/>
            <person name="Sun H."/>
            <person name="Tunlid A."/>
            <person name="Henrissat B."/>
            <person name="Grigoriev I.V."/>
            <person name="Hibbett D.S."/>
            <person name="Martin F."/>
            <person name="Nordberg H.P."/>
            <person name="Cantor M.N."/>
            <person name="Hua S.X."/>
        </authorList>
    </citation>
    <scope>NUCLEOTIDE SEQUENCE [LARGE SCALE GENOMIC DNA]</scope>
    <source>
        <strain evidence="3">h7</strain>
    </source>
</reference>
<dbReference type="SUPFAM" id="SSF53474">
    <property type="entry name" value="alpha/beta-Hydrolases"/>
    <property type="match status" value="1"/>
</dbReference>
<dbReference type="InterPro" id="IPR029058">
    <property type="entry name" value="AB_hydrolase_fold"/>
</dbReference>
<evidence type="ECO:0000259" key="1">
    <source>
        <dbReference type="Pfam" id="PF12146"/>
    </source>
</evidence>
<sequence length="300" mass="33435">MDITITLSMILRYGQRIIVYPAGFADRPREVMTPDRLLIPYEDVELLTKDKVKLRCFLIRKPDGEHANARGTVILFHGNAMDHGDNLGYAQRLFAENFNVFSLEYRGYGHSEGVPSESGLCLDAQAALDYVVNDPVLSKLPIIIYGQSLGGAVAIDVTSKNPDKISALMVENTFTSAPDVIKGFPGIIGYLAFLVTQKWYSANKVSRMPPTLPILMLSGTSDQVIPPSHMAKLWKVASTRNPALKRRSGAVPEYTPPQNDVFQAFRYGEHNTTAYQAEYWNTVYRFLDKVLNNSDTPAVE</sequence>
<organism evidence="2 3">
    <name type="scientific">Hebeloma cylindrosporum</name>
    <dbReference type="NCBI Taxonomy" id="76867"/>
    <lineage>
        <taxon>Eukaryota</taxon>
        <taxon>Fungi</taxon>
        <taxon>Dikarya</taxon>
        <taxon>Basidiomycota</taxon>
        <taxon>Agaricomycotina</taxon>
        <taxon>Agaricomycetes</taxon>
        <taxon>Agaricomycetidae</taxon>
        <taxon>Agaricales</taxon>
        <taxon>Agaricineae</taxon>
        <taxon>Hymenogastraceae</taxon>
        <taxon>Hebeloma</taxon>
    </lineage>
</organism>
<evidence type="ECO:0000313" key="2">
    <source>
        <dbReference type="EMBL" id="KIM40771.1"/>
    </source>
</evidence>
<dbReference type="EMBL" id="KN831782">
    <property type="protein sequence ID" value="KIM40771.1"/>
    <property type="molecule type" value="Genomic_DNA"/>
</dbReference>
<dbReference type="Pfam" id="PF12146">
    <property type="entry name" value="Hydrolase_4"/>
    <property type="match status" value="1"/>
</dbReference>
<proteinExistence type="predicted"/>
<dbReference type="STRING" id="686832.A0A0C3CAZ9"/>
<evidence type="ECO:0000313" key="3">
    <source>
        <dbReference type="Proteomes" id="UP000053424"/>
    </source>
</evidence>
<reference evidence="3" key="2">
    <citation type="submission" date="2015-01" db="EMBL/GenBank/DDBJ databases">
        <title>Evolutionary Origins and Diversification of the Mycorrhizal Mutualists.</title>
        <authorList>
            <consortium name="DOE Joint Genome Institute"/>
            <consortium name="Mycorrhizal Genomics Consortium"/>
            <person name="Kohler A."/>
            <person name="Kuo A."/>
            <person name="Nagy L.G."/>
            <person name="Floudas D."/>
            <person name="Copeland A."/>
            <person name="Barry K.W."/>
            <person name="Cichocki N."/>
            <person name="Veneault-Fourrey C."/>
            <person name="LaButti K."/>
            <person name="Lindquist E.A."/>
            <person name="Lipzen A."/>
            <person name="Lundell T."/>
            <person name="Morin E."/>
            <person name="Murat C."/>
            <person name="Riley R."/>
            <person name="Ohm R."/>
            <person name="Sun H."/>
            <person name="Tunlid A."/>
            <person name="Henrissat B."/>
            <person name="Grigoriev I.V."/>
            <person name="Hibbett D.S."/>
            <person name="Martin F."/>
        </authorList>
    </citation>
    <scope>NUCLEOTIDE SEQUENCE [LARGE SCALE GENOMIC DNA]</scope>
    <source>
        <strain evidence="3">h7</strain>
    </source>
</reference>
<accession>A0A0C3CAZ9</accession>
<feature type="domain" description="Serine aminopeptidase S33" evidence="1">
    <location>
        <begin position="68"/>
        <end position="184"/>
    </location>
</feature>
<dbReference type="Gene3D" id="3.40.50.1820">
    <property type="entry name" value="alpha/beta hydrolase"/>
    <property type="match status" value="1"/>
</dbReference>
<dbReference type="PANTHER" id="PTHR12277:SF81">
    <property type="entry name" value="PROTEIN ABHD13"/>
    <property type="match status" value="1"/>
</dbReference>
<dbReference type="GO" id="GO:0008474">
    <property type="term" value="F:palmitoyl-(protein) hydrolase activity"/>
    <property type="evidence" value="ECO:0007669"/>
    <property type="project" value="TreeGrafter"/>
</dbReference>
<keyword evidence="3" id="KW-1185">Reference proteome</keyword>